<organism evidence="2 3">
    <name type="scientific">Amycolatopsis pigmentata</name>
    <dbReference type="NCBI Taxonomy" id="450801"/>
    <lineage>
        <taxon>Bacteria</taxon>
        <taxon>Bacillati</taxon>
        <taxon>Actinomycetota</taxon>
        <taxon>Actinomycetes</taxon>
        <taxon>Pseudonocardiales</taxon>
        <taxon>Pseudonocardiaceae</taxon>
        <taxon>Amycolatopsis</taxon>
    </lineage>
</organism>
<gene>
    <name evidence="2" type="ORF">ACFSXZ_04225</name>
</gene>
<dbReference type="EMBL" id="JBHUKR010000004">
    <property type="protein sequence ID" value="MFD2415529.1"/>
    <property type="molecule type" value="Genomic_DNA"/>
</dbReference>
<accession>A0ABW5FMW2</accession>
<sequence>MTTANLLPDPKDLDAWTAWADERLHQFDLSVRVLHQVAVAGQRKKDRTSPLSAPIMRGIDGWDGALVALREATGWGKDERGGLPRTVHPSGRFFVVVLTGAHPVGVFGATPQPKNGLRPMLRDLIDDHPTVVPLFDAANVPVDPNNYQEPELWLFLWCHHEGYLYSELCSPLRRDGDRITAYRDQIPLPPLPYDHDTTDAMITPDDGPDPSAGPVIDVQPR</sequence>
<keyword evidence="3" id="KW-1185">Reference proteome</keyword>
<dbReference type="Proteomes" id="UP001597417">
    <property type="component" value="Unassembled WGS sequence"/>
</dbReference>
<name>A0ABW5FMW2_9PSEU</name>
<reference evidence="3" key="1">
    <citation type="journal article" date="2019" name="Int. J. Syst. Evol. Microbiol.">
        <title>The Global Catalogue of Microorganisms (GCM) 10K type strain sequencing project: providing services to taxonomists for standard genome sequencing and annotation.</title>
        <authorList>
            <consortium name="The Broad Institute Genomics Platform"/>
            <consortium name="The Broad Institute Genome Sequencing Center for Infectious Disease"/>
            <person name="Wu L."/>
            <person name="Ma J."/>
        </authorList>
    </citation>
    <scope>NUCLEOTIDE SEQUENCE [LARGE SCALE GENOMIC DNA]</scope>
    <source>
        <strain evidence="3">CGMCC 4.7645</strain>
    </source>
</reference>
<comment type="caution">
    <text evidence="2">The sequence shown here is derived from an EMBL/GenBank/DDBJ whole genome shotgun (WGS) entry which is preliminary data.</text>
</comment>
<proteinExistence type="predicted"/>
<evidence type="ECO:0000256" key="1">
    <source>
        <dbReference type="SAM" id="MobiDB-lite"/>
    </source>
</evidence>
<evidence type="ECO:0000313" key="3">
    <source>
        <dbReference type="Proteomes" id="UP001597417"/>
    </source>
</evidence>
<feature type="region of interest" description="Disordered" evidence="1">
    <location>
        <begin position="187"/>
        <end position="221"/>
    </location>
</feature>
<evidence type="ECO:0000313" key="2">
    <source>
        <dbReference type="EMBL" id="MFD2415529.1"/>
    </source>
</evidence>
<protein>
    <submittedName>
        <fullName evidence="2">Uncharacterized protein</fullName>
    </submittedName>
</protein>
<dbReference type="RefSeq" id="WP_378261403.1">
    <property type="nucleotide sequence ID" value="NZ_JBHUKR010000004.1"/>
</dbReference>